<reference evidence="1 2" key="1">
    <citation type="submission" date="2019-03" db="EMBL/GenBank/DDBJ databases">
        <title>Genomic Encyclopedia of Type Strains, Phase IV (KMG-IV): sequencing the most valuable type-strain genomes for metagenomic binning, comparative biology and taxonomic classification.</title>
        <authorList>
            <person name="Goeker M."/>
        </authorList>
    </citation>
    <scope>NUCLEOTIDE SEQUENCE [LARGE SCALE GENOMIC DNA]</scope>
    <source>
        <strain evidence="1 2">DSM 100433</strain>
    </source>
</reference>
<keyword evidence="2" id="KW-1185">Reference proteome</keyword>
<dbReference type="RefSeq" id="WP_132084190.1">
    <property type="nucleotide sequence ID" value="NZ_SLUK01000003.1"/>
</dbReference>
<organism evidence="1 2">
    <name type="scientific">Harryflintia acetispora</name>
    <dbReference type="NCBI Taxonomy" id="1849041"/>
    <lineage>
        <taxon>Bacteria</taxon>
        <taxon>Bacillati</taxon>
        <taxon>Bacillota</taxon>
        <taxon>Clostridia</taxon>
        <taxon>Eubacteriales</taxon>
        <taxon>Oscillospiraceae</taxon>
        <taxon>Harryflintia</taxon>
    </lineage>
</organism>
<dbReference type="AlphaFoldDB" id="A0A9X8Y8L7"/>
<evidence type="ECO:0000313" key="1">
    <source>
        <dbReference type="EMBL" id="TCL44064.1"/>
    </source>
</evidence>
<dbReference type="Proteomes" id="UP000294682">
    <property type="component" value="Unassembled WGS sequence"/>
</dbReference>
<protein>
    <submittedName>
        <fullName evidence="1">Uncharacterized protein</fullName>
    </submittedName>
</protein>
<evidence type="ECO:0000313" key="2">
    <source>
        <dbReference type="Proteomes" id="UP000294682"/>
    </source>
</evidence>
<proteinExistence type="predicted"/>
<gene>
    <name evidence="1" type="ORF">EDD78_103101</name>
</gene>
<name>A0A9X8Y8L7_9FIRM</name>
<sequence length="214" mass="24476">MGKYNKHYFEKYALLSICHLFNIHIEDFEKKSERPDLQSEALSIGVEVVRAITKHDGLTYSIADDNFGRGLSGEEIVASIKKNNNKGKFKGSVYRVGDVVGISSEEGMYDSSKHRNLVSEKIKEKSQLSKGYRHYRTNGLYCFTHTSLINETDYPYIIESCKGSSFNLILIDCIDTILQWNAPSDNLVKHKISEKNMHKWDQLALRQSEGEMNI</sequence>
<comment type="caution">
    <text evidence="1">The sequence shown here is derived from an EMBL/GenBank/DDBJ whole genome shotgun (WGS) entry which is preliminary data.</text>
</comment>
<dbReference type="EMBL" id="SLUK01000003">
    <property type="protein sequence ID" value="TCL44064.1"/>
    <property type="molecule type" value="Genomic_DNA"/>
</dbReference>
<accession>A0A9X8Y8L7</accession>